<feature type="transmembrane region" description="Helical" evidence="1">
    <location>
        <begin position="7"/>
        <end position="25"/>
    </location>
</feature>
<dbReference type="EMBL" id="CP099799">
    <property type="protein sequence ID" value="USS02168.1"/>
    <property type="molecule type" value="Genomic_DNA"/>
</dbReference>
<dbReference type="Proteomes" id="UP001055437">
    <property type="component" value="Chromosome"/>
</dbReference>
<proteinExistence type="predicted"/>
<reference evidence="2 4" key="1">
    <citation type="submission" date="2017-09" db="EMBL/GenBank/DDBJ databases">
        <authorList>
            <person name="Thomas P."/>
            <person name="Seyboldt C."/>
        </authorList>
    </citation>
    <scope>NUCLEOTIDE SEQUENCE [LARGE SCALE GENOMIC DNA]</scope>
    <source>
        <strain evidence="2 4">DSM 7534</strain>
    </source>
</reference>
<keyword evidence="1" id="KW-0812">Transmembrane</keyword>
<evidence type="ECO:0000313" key="4">
    <source>
        <dbReference type="Proteomes" id="UP000280586"/>
    </source>
</evidence>
<accession>A0A9N7PKC8</accession>
<keyword evidence="5" id="KW-1185">Reference proteome</keyword>
<dbReference type="AlphaFoldDB" id="A0A9N7PKC8"/>
<sequence length="68" mass="7932">MKKRINLLIIITLLILLIFVFIIYFKQPTIIFENKSKVQTESTLKTFSNEGITIKEINLSTLRDSCLK</sequence>
<evidence type="ECO:0000313" key="2">
    <source>
        <dbReference type="EMBL" id="AYE35565.1"/>
    </source>
</evidence>
<dbReference type="EMBL" id="CP023671">
    <property type="protein sequence ID" value="AYE35565.1"/>
    <property type="molecule type" value="Genomic_DNA"/>
</dbReference>
<evidence type="ECO:0000313" key="5">
    <source>
        <dbReference type="Proteomes" id="UP001055437"/>
    </source>
</evidence>
<reference evidence="3" key="2">
    <citation type="submission" date="2022-06" db="EMBL/GenBank/DDBJ databases">
        <authorList>
            <person name="Holder M.E."/>
            <person name="Ajami N.J."/>
            <person name="Petrosino J.F."/>
        </authorList>
    </citation>
    <scope>NUCLEOTIDE SEQUENCE</scope>
    <source>
        <strain evidence="3">RMA 8861</strain>
    </source>
</reference>
<gene>
    <name evidence="2" type="ORF">CP523_14625</name>
    <name evidence="3" type="ORF">NH397_07050</name>
</gene>
<dbReference type="GeneID" id="303561921"/>
<evidence type="ECO:0000313" key="3">
    <source>
        <dbReference type="EMBL" id="USS02168.1"/>
    </source>
</evidence>
<dbReference type="RefSeq" id="WP_120140996.1">
    <property type="nucleotide sequence ID" value="NZ_CP023671.1"/>
</dbReference>
<keyword evidence="1" id="KW-1133">Transmembrane helix</keyword>
<dbReference type="Proteomes" id="UP000280586">
    <property type="component" value="Chromosome"/>
</dbReference>
<protein>
    <submittedName>
        <fullName evidence="2">Uncharacterized protein</fullName>
    </submittedName>
</protein>
<name>A0A9N7PKC8_CLOSE</name>
<keyword evidence="1" id="KW-0472">Membrane</keyword>
<dbReference type="KEGG" id="csep:CP523_14625"/>
<organism evidence="2 4">
    <name type="scientific">Clostridium septicum</name>
    <dbReference type="NCBI Taxonomy" id="1504"/>
    <lineage>
        <taxon>Bacteria</taxon>
        <taxon>Bacillati</taxon>
        <taxon>Bacillota</taxon>
        <taxon>Clostridia</taxon>
        <taxon>Eubacteriales</taxon>
        <taxon>Clostridiaceae</taxon>
        <taxon>Clostridium</taxon>
    </lineage>
</organism>
<evidence type="ECO:0000256" key="1">
    <source>
        <dbReference type="SAM" id="Phobius"/>
    </source>
</evidence>